<dbReference type="InterPro" id="IPR029058">
    <property type="entry name" value="AB_hydrolase_fold"/>
</dbReference>
<evidence type="ECO:0000256" key="2">
    <source>
        <dbReference type="ARBA" id="ARBA00022729"/>
    </source>
</evidence>
<dbReference type="Proteomes" id="UP000292927">
    <property type="component" value="Unassembled WGS sequence"/>
</dbReference>
<evidence type="ECO:0000313" key="6">
    <source>
        <dbReference type="Proteomes" id="UP000292927"/>
    </source>
</evidence>
<keyword evidence="1" id="KW-0719">Serine esterase</keyword>
<dbReference type="GO" id="GO:0052689">
    <property type="term" value="F:carboxylic ester hydrolase activity"/>
    <property type="evidence" value="ECO:0007669"/>
    <property type="project" value="UniProtKB-KW"/>
</dbReference>
<evidence type="ECO:0000313" key="5">
    <source>
        <dbReference type="EMBL" id="RZS92720.1"/>
    </source>
</evidence>
<dbReference type="OrthoDB" id="9809261at2"/>
<protein>
    <recommendedName>
        <fullName evidence="4">4-O-methyl-glucuronoyl methylesterase-like domain-containing protein</fullName>
    </recommendedName>
</protein>
<sequence>MEQYHNLEVLLKERKVPLLSGEEDQMGSREEKRKGWIHLLCSDEYGWLPPSPEKLTWEETVVKEDFLAGKAPLKRVELTAVLETGIFTFPVYSVIPKKWDGRLVVLMNFRDHVPDEYLPSEEICDQGCGVLSFCYQDVTTDDGDFSNGLAGALHADRSQGNAPGKLMMWAWAAMRVLDYGLTIPGASADKTAVAGHSRLGKAALLAGGLDKRFACVYANESGCSGAAVSRGKQGETVRAICDKFPFWFCPAYRKYADREDALPFDQHMLLALTAPRRLYVGSAAEDLWADPDSEYLGCAAASPEWELYGEKGFVCEDRLPKAGDVFHGGKIGYHLREGRHYLSREDWIKFLDFFRTEP</sequence>
<dbReference type="Gene3D" id="3.40.50.1820">
    <property type="entry name" value="alpha/beta hydrolase"/>
    <property type="match status" value="1"/>
</dbReference>
<evidence type="ECO:0000256" key="3">
    <source>
        <dbReference type="ARBA" id="ARBA00022801"/>
    </source>
</evidence>
<evidence type="ECO:0000259" key="4">
    <source>
        <dbReference type="Pfam" id="PF22244"/>
    </source>
</evidence>
<name>A0A4Q7P068_9FIRM</name>
<dbReference type="RefSeq" id="WP_130436249.1">
    <property type="nucleotide sequence ID" value="NZ_SGXF01000008.1"/>
</dbReference>
<dbReference type="SUPFAM" id="SSF53474">
    <property type="entry name" value="alpha/beta-Hydrolases"/>
    <property type="match status" value="1"/>
</dbReference>
<proteinExistence type="predicted"/>
<evidence type="ECO:0000256" key="1">
    <source>
        <dbReference type="ARBA" id="ARBA00022487"/>
    </source>
</evidence>
<keyword evidence="2" id="KW-0732">Signal</keyword>
<gene>
    <name evidence="5" type="ORF">EV209_3020</name>
</gene>
<organism evidence="5 6">
    <name type="scientific">Cuneatibacter caecimuris</name>
    <dbReference type="NCBI Taxonomy" id="1796618"/>
    <lineage>
        <taxon>Bacteria</taxon>
        <taxon>Bacillati</taxon>
        <taxon>Bacillota</taxon>
        <taxon>Clostridia</taxon>
        <taxon>Lachnospirales</taxon>
        <taxon>Lachnospiraceae</taxon>
        <taxon>Cuneatibacter</taxon>
    </lineage>
</organism>
<comment type="caution">
    <text evidence="5">The sequence shown here is derived from an EMBL/GenBank/DDBJ whole genome shotgun (WGS) entry which is preliminary data.</text>
</comment>
<dbReference type="EMBL" id="SGXF01000008">
    <property type="protein sequence ID" value="RZS92720.1"/>
    <property type="molecule type" value="Genomic_DNA"/>
</dbReference>
<keyword evidence="3" id="KW-0378">Hydrolase</keyword>
<dbReference type="Pfam" id="PF22244">
    <property type="entry name" value="GCE_fung"/>
    <property type="match status" value="1"/>
</dbReference>
<dbReference type="InterPro" id="IPR054579">
    <property type="entry name" value="GCE-like_dom"/>
</dbReference>
<accession>A0A4Q7P068</accession>
<feature type="domain" description="4-O-methyl-glucuronoyl methylesterase-like" evidence="4">
    <location>
        <begin position="124"/>
        <end position="308"/>
    </location>
</feature>
<dbReference type="AlphaFoldDB" id="A0A4Q7P068"/>
<keyword evidence="6" id="KW-1185">Reference proteome</keyword>
<reference evidence="5 6" key="1">
    <citation type="submission" date="2019-02" db="EMBL/GenBank/DDBJ databases">
        <title>Genomic Encyclopedia of Type Strains, Phase IV (KMG-IV): sequencing the most valuable type-strain genomes for metagenomic binning, comparative biology and taxonomic classification.</title>
        <authorList>
            <person name="Goeker M."/>
        </authorList>
    </citation>
    <scope>NUCLEOTIDE SEQUENCE [LARGE SCALE GENOMIC DNA]</scope>
    <source>
        <strain evidence="5 6">DSM 29486</strain>
    </source>
</reference>